<feature type="signal peptide" evidence="9">
    <location>
        <begin position="1"/>
        <end position="17"/>
    </location>
</feature>
<evidence type="ECO:0000256" key="5">
    <source>
        <dbReference type="ARBA" id="ARBA00023277"/>
    </source>
</evidence>
<dbReference type="InterPro" id="IPR044846">
    <property type="entry name" value="GH10"/>
</dbReference>
<comment type="similarity">
    <text evidence="2 8">Belongs to the glycosyl hydrolase 10 (cellulase F) family.</text>
</comment>
<dbReference type="Proteomes" id="UP000054383">
    <property type="component" value="Unassembled WGS sequence"/>
</dbReference>
<dbReference type="PANTHER" id="PTHR31490:SF76">
    <property type="entry name" value="ENDO-1,4-BETA-XYLANASE C"/>
    <property type="match status" value="1"/>
</dbReference>
<dbReference type="STRING" id="28573.A0A0U1M491"/>
<evidence type="ECO:0000313" key="11">
    <source>
        <dbReference type="EMBL" id="CRG90418.1"/>
    </source>
</evidence>
<evidence type="ECO:0000313" key="12">
    <source>
        <dbReference type="Proteomes" id="UP000054383"/>
    </source>
</evidence>
<dbReference type="SUPFAM" id="SSF51445">
    <property type="entry name" value="(Trans)glycosidases"/>
    <property type="match status" value="1"/>
</dbReference>
<dbReference type="PRINTS" id="PR00134">
    <property type="entry name" value="GLHYDRLASE10"/>
</dbReference>
<accession>A0A0U1M491</accession>
<dbReference type="Pfam" id="PF00331">
    <property type="entry name" value="Glyco_hydro_10"/>
    <property type="match status" value="1"/>
</dbReference>
<dbReference type="InterPro" id="IPR017853">
    <property type="entry name" value="GH"/>
</dbReference>
<keyword evidence="3" id="KW-0858">Xylan degradation</keyword>
<evidence type="ECO:0000256" key="4">
    <source>
        <dbReference type="ARBA" id="ARBA00022801"/>
    </source>
</evidence>
<evidence type="ECO:0000256" key="2">
    <source>
        <dbReference type="ARBA" id="ARBA00007495"/>
    </source>
</evidence>
<dbReference type="PROSITE" id="PS51760">
    <property type="entry name" value="GH10_2"/>
    <property type="match status" value="1"/>
</dbReference>
<dbReference type="GO" id="GO:0031176">
    <property type="term" value="F:endo-1,4-beta-xylanase activity"/>
    <property type="evidence" value="ECO:0007669"/>
    <property type="project" value="UniProtKB-EC"/>
</dbReference>
<proteinExistence type="inferred from homology"/>
<evidence type="ECO:0000256" key="9">
    <source>
        <dbReference type="SAM" id="SignalP"/>
    </source>
</evidence>
<feature type="domain" description="GH10" evidence="10">
    <location>
        <begin position="21"/>
        <end position="321"/>
    </location>
</feature>
<comment type="catalytic activity">
    <reaction evidence="1 8">
        <text>Endohydrolysis of (1-&gt;4)-beta-D-xylosidic linkages in xylans.</text>
        <dbReference type="EC" id="3.2.1.8"/>
    </reaction>
</comment>
<organism evidence="11 12">
    <name type="scientific">Talaromyces islandicus</name>
    <name type="common">Penicillium islandicum</name>
    <dbReference type="NCBI Taxonomy" id="28573"/>
    <lineage>
        <taxon>Eukaryota</taxon>
        <taxon>Fungi</taxon>
        <taxon>Dikarya</taxon>
        <taxon>Ascomycota</taxon>
        <taxon>Pezizomycotina</taxon>
        <taxon>Eurotiomycetes</taxon>
        <taxon>Eurotiomycetidae</taxon>
        <taxon>Eurotiales</taxon>
        <taxon>Trichocomaceae</taxon>
        <taxon>Talaromyces</taxon>
        <taxon>Talaromyces sect. Islandici</taxon>
    </lineage>
</organism>
<evidence type="ECO:0000256" key="3">
    <source>
        <dbReference type="ARBA" id="ARBA00022651"/>
    </source>
</evidence>
<dbReference type="OrthoDB" id="3055998at2759"/>
<evidence type="ECO:0000256" key="7">
    <source>
        <dbReference type="ARBA" id="ARBA00023326"/>
    </source>
</evidence>
<feature type="chain" id="PRO_5006711535" description="Beta-xylanase" evidence="9">
    <location>
        <begin position="18"/>
        <end position="323"/>
    </location>
</feature>
<reference evidence="11 12" key="1">
    <citation type="submission" date="2015-04" db="EMBL/GenBank/DDBJ databases">
        <authorList>
            <person name="Syromyatnikov M.Y."/>
            <person name="Popov V.N."/>
        </authorList>
    </citation>
    <scope>NUCLEOTIDE SEQUENCE [LARGE SCALE GENOMIC DNA]</scope>
    <source>
        <strain evidence="11">WF-38-12</strain>
    </source>
</reference>
<keyword evidence="12" id="KW-1185">Reference proteome</keyword>
<keyword evidence="9" id="KW-0732">Signal</keyword>
<keyword evidence="7 8" id="KW-0624">Polysaccharide degradation</keyword>
<dbReference type="InterPro" id="IPR001000">
    <property type="entry name" value="GH10_dom"/>
</dbReference>
<dbReference type="OMA" id="PENQMKW"/>
<name>A0A0U1M491_TALIS</name>
<evidence type="ECO:0000256" key="8">
    <source>
        <dbReference type="RuleBase" id="RU361174"/>
    </source>
</evidence>
<keyword evidence="6 8" id="KW-0326">Glycosidase</keyword>
<dbReference type="PANTHER" id="PTHR31490">
    <property type="entry name" value="GLYCOSYL HYDROLASE"/>
    <property type="match status" value="1"/>
</dbReference>
<keyword evidence="5 8" id="KW-0119">Carbohydrate metabolism</keyword>
<dbReference type="Gene3D" id="3.20.20.80">
    <property type="entry name" value="Glycosidases"/>
    <property type="match status" value="1"/>
</dbReference>
<dbReference type="AlphaFoldDB" id="A0A0U1M491"/>
<evidence type="ECO:0000256" key="1">
    <source>
        <dbReference type="ARBA" id="ARBA00000681"/>
    </source>
</evidence>
<dbReference type="SMART" id="SM00633">
    <property type="entry name" value="Glyco_10"/>
    <property type="match status" value="1"/>
</dbReference>
<protein>
    <recommendedName>
        <fullName evidence="8">Beta-xylanase</fullName>
        <ecNumber evidence="8">3.2.1.8</ecNumber>
    </recommendedName>
</protein>
<dbReference type="EMBL" id="CVMT01000008">
    <property type="protein sequence ID" value="CRG90418.1"/>
    <property type="molecule type" value="Genomic_DNA"/>
</dbReference>
<gene>
    <name evidence="11" type="primary">xynA</name>
    <name evidence="11" type="ORF">PISL3812_07462</name>
</gene>
<evidence type="ECO:0000259" key="10">
    <source>
        <dbReference type="PROSITE" id="PS51760"/>
    </source>
</evidence>
<dbReference type="GO" id="GO:0045493">
    <property type="term" value="P:xylan catabolic process"/>
    <property type="evidence" value="ECO:0007669"/>
    <property type="project" value="UniProtKB-KW"/>
</dbReference>
<dbReference type="EC" id="3.2.1.8" evidence="8"/>
<keyword evidence="4 8" id="KW-0378">Hydrolase</keyword>
<sequence>MNQAVLVSILAATLVSGSSNSSQLASINQLFQAKGKNYFGSITDPVDIANTQDANTIIADFGAVTPENSMKWDATEPSRGTFDFDGADQFVEFATSNDLIIRGHNLLWHSQLPSWVSDISDPDDLTEVIQNHISTVAGRYAGKIYAWDVVNEIFDEDGSLRDSVFSRVLGDQFVSIAFNAARKADPNAKLYINDYNLDSASYAKLANGIVPHVKEWIAAGVPIDGIGSQSHLQEGGSSGTLGALRAMSAVVSEVAITELDIANAPPDDYVAVTSACLQVENCVGITVWGTSDAHSWRSSEHPLLFDDNYQPKDAYNAIVTLLS</sequence>
<evidence type="ECO:0000256" key="6">
    <source>
        <dbReference type="ARBA" id="ARBA00023295"/>
    </source>
</evidence>